<proteinExistence type="predicted"/>
<organism evidence="1 2">
    <name type="scientific">Choristoneura fumiferana</name>
    <name type="common">Spruce budworm moth</name>
    <name type="synonym">Archips fumiferana</name>
    <dbReference type="NCBI Taxonomy" id="7141"/>
    <lineage>
        <taxon>Eukaryota</taxon>
        <taxon>Metazoa</taxon>
        <taxon>Ecdysozoa</taxon>
        <taxon>Arthropoda</taxon>
        <taxon>Hexapoda</taxon>
        <taxon>Insecta</taxon>
        <taxon>Pterygota</taxon>
        <taxon>Neoptera</taxon>
        <taxon>Endopterygota</taxon>
        <taxon>Lepidoptera</taxon>
        <taxon>Glossata</taxon>
        <taxon>Ditrysia</taxon>
        <taxon>Tortricoidea</taxon>
        <taxon>Tortricidae</taxon>
        <taxon>Tortricinae</taxon>
        <taxon>Choristoneura</taxon>
    </lineage>
</organism>
<evidence type="ECO:0000313" key="1">
    <source>
        <dbReference type="EMBL" id="KAI8421702.1"/>
    </source>
</evidence>
<comment type="caution">
    <text evidence="1">The sequence shown here is derived from an EMBL/GenBank/DDBJ whole genome shotgun (WGS) entry which is preliminary data.</text>
</comment>
<name>A0ACC0JC42_CHOFU</name>
<sequence>MSSSDAEIKDGFNIPVWMKTRPTREFEPFAASPPGQDDPFFIRYPNTKLFAANVERETSKVPKEPTPPSLKDWSKHTKSCQNVLINTAANPVSPKVVGTDDEIIGEGAACGNSVVKVANQMISATRAPRGFTVASPEEDATAPDAAHYNLMARRGSKSLPVSPAHSPPGSPNSRRRRNGNRYFTSPFEQSEDASNRSWLTMALLGFKKDLTTSTSTLTEEDTLDARLHGSLAESVESLGPHPKSRDNRVPVNTASPAPATSKPLTSFRPKPSELREMNFWTPTSM</sequence>
<gene>
    <name evidence="1" type="ORF">MSG28_009687</name>
</gene>
<keyword evidence="2" id="KW-1185">Reference proteome</keyword>
<reference evidence="1 2" key="1">
    <citation type="journal article" date="2022" name="Genome Biol. Evol.">
        <title>The Spruce Budworm Genome: Reconstructing the Evolutionary History of Antifreeze Proteins.</title>
        <authorList>
            <person name="Beliveau C."/>
            <person name="Gagne P."/>
            <person name="Picq S."/>
            <person name="Vernygora O."/>
            <person name="Keeling C.I."/>
            <person name="Pinkney K."/>
            <person name="Doucet D."/>
            <person name="Wen F."/>
            <person name="Johnston J.S."/>
            <person name="Maaroufi H."/>
            <person name="Boyle B."/>
            <person name="Laroche J."/>
            <person name="Dewar K."/>
            <person name="Juretic N."/>
            <person name="Blackburn G."/>
            <person name="Nisole A."/>
            <person name="Brunet B."/>
            <person name="Brandao M."/>
            <person name="Lumley L."/>
            <person name="Duan J."/>
            <person name="Quan G."/>
            <person name="Lucarotti C.J."/>
            <person name="Roe A.D."/>
            <person name="Sperling F.A.H."/>
            <person name="Levesque R.C."/>
            <person name="Cusson M."/>
        </authorList>
    </citation>
    <scope>NUCLEOTIDE SEQUENCE [LARGE SCALE GENOMIC DNA]</scope>
    <source>
        <strain evidence="1">Glfc:IPQL:Cfum</strain>
    </source>
</reference>
<protein>
    <submittedName>
        <fullName evidence="1">Uncharacterized protein</fullName>
    </submittedName>
</protein>
<accession>A0ACC0JC42</accession>
<dbReference type="EMBL" id="CM046116">
    <property type="protein sequence ID" value="KAI8421702.1"/>
    <property type="molecule type" value="Genomic_DNA"/>
</dbReference>
<evidence type="ECO:0000313" key="2">
    <source>
        <dbReference type="Proteomes" id="UP001064048"/>
    </source>
</evidence>
<dbReference type="Proteomes" id="UP001064048">
    <property type="component" value="Chromosome 16"/>
</dbReference>